<accession>A0A9D4DFB2</accession>
<reference evidence="2" key="1">
    <citation type="journal article" date="2019" name="bioRxiv">
        <title>The Genome of the Zebra Mussel, Dreissena polymorpha: A Resource for Invasive Species Research.</title>
        <authorList>
            <person name="McCartney M.A."/>
            <person name="Auch B."/>
            <person name="Kono T."/>
            <person name="Mallez S."/>
            <person name="Zhang Y."/>
            <person name="Obille A."/>
            <person name="Becker A."/>
            <person name="Abrahante J.E."/>
            <person name="Garbe J."/>
            <person name="Badalamenti J.P."/>
            <person name="Herman A."/>
            <person name="Mangelson H."/>
            <person name="Liachko I."/>
            <person name="Sullivan S."/>
            <person name="Sone E.D."/>
            <person name="Koren S."/>
            <person name="Silverstein K.A.T."/>
            <person name="Beckman K.B."/>
            <person name="Gohl D.M."/>
        </authorList>
    </citation>
    <scope>NUCLEOTIDE SEQUENCE</scope>
    <source>
        <strain evidence="2">Duluth1</strain>
        <tissue evidence="2">Whole animal</tissue>
    </source>
</reference>
<sequence length="57" mass="6735">MNSRRLLRGCLAAREPMRDWRCWGLYRNSSRRPARERRAGSCSRPGRRRAGTDTSRK</sequence>
<protein>
    <submittedName>
        <fullName evidence="2">Uncharacterized protein</fullName>
    </submittedName>
</protein>
<keyword evidence="3" id="KW-1185">Reference proteome</keyword>
<feature type="region of interest" description="Disordered" evidence="1">
    <location>
        <begin position="30"/>
        <end position="57"/>
    </location>
</feature>
<gene>
    <name evidence="2" type="ORF">DPMN_182162</name>
</gene>
<evidence type="ECO:0000313" key="3">
    <source>
        <dbReference type="Proteomes" id="UP000828390"/>
    </source>
</evidence>
<evidence type="ECO:0000256" key="1">
    <source>
        <dbReference type="SAM" id="MobiDB-lite"/>
    </source>
</evidence>
<dbReference type="EMBL" id="JAIWYP010000010">
    <property type="protein sequence ID" value="KAH3747733.1"/>
    <property type="molecule type" value="Genomic_DNA"/>
</dbReference>
<evidence type="ECO:0000313" key="2">
    <source>
        <dbReference type="EMBL" id="KAH3747733.1"/>
    </source>
</evidence>
<dbReference type="Proteomes" id="UP000828390">
    <property type="component" value="Unassembled WGS sequence"/>
</dbReference>
<reference evidence="2" key="2">
    <citation type="submission" date="2020-11" db="EMBL/GenBank/DDBJ databases">
        <authorList>
            <person name="McCartney M.A."/>
            <person name="Auch B."/>
            <person name="Kono T."/>
            <person name="Mallez S."/>
            <person name="Becker A."/>
            <person name="Gohl D.M."/>
            <person name="Silverstein K.A.T."/>
            <person name="Koren S."/>
            <person name="Bechman K.B."/>
            <person name="Herman A."/>
            <person name="Abrahante J.E."/>
            <person name="Garbe J."/>
        </authorList>
    </citation>
    <scope>NUCLEOTIDE SEQUENCE</scope>
    <source>
        <strain evidence="2">Duluth1</strain>
        <tissue evidence="2">Whole animal</tissue>
    </source>
</reference>
<name>A0A9D4DFB2_DREPO</name>
<comment type="caution">
    <text evidence="2">The sequence shown here is derived from an EMBL/GenBank/DDBJ whole genome shotgun (WGS) entry which is preliminary data.</text>
</comment>
<dbReference type="AlphaFoldDB" id="A0A9D4DFB2"/>
<organism evidence="2 3">
    <name type="scientific">Dreissena polymorpha</name>
    <name type="common">Zebra mussel</name>
    <name type="synonym">Mytilus polymorpha</name>
    <dbReference type="NCBI Taxonomy" id="45954"/>
    <lineage>
        <taxon>Eukaryota</taxon>
        <taxon>Metazoa</taxon>
        <taxon>Spiralia</taxon>
        <taxon>Lophotrochozoa</taxon>
        <taxon>Mollusca</taxon>
        <taxon>Bivalvia</taxon>
        <taxon>Autobranchia</taxon>
        <taxon>Heteroconchia</taxon>
        <taxon>Euheterodonta</taxon>
        <taxon>Imparidentia</taxon>
        <taxon>Neoheterodontei</taxon>
        <taxon>Myida</taxon>
        <taxon>Dreissenoidea</taxon>
        <taxon>Dreissenidae</taxon>
        <taxon>Dreissena</taxon>
    </lineage>
</organism>
<proteinExistence type="predicted"/>